<proteinExistence type="predicted"/>
<dbReference type="SUPFAM" id="SSF50249">
    <property type="entry name" value="Nucleic acid-binding proteins"/>
    <property type="match status" value="1"/>
</dbReference>
<dbReference type="Gene3D" id="2.40.50.140">
    <property type="entry name" value="Nucleic acid-binding proteins"/>
    <property type="match status" value="1"/>
</dbReference>
<evidence type="ECO:0000256" key="3">
    <source>
        <dbReference type="ARBA" id="ARBA00034003"/>
    </source>
</evidence>
<sequence>MTDPRLETISARYKNTVASRYRALKLEDFAQIPSGACYVSPKIDGELWLAELEKGSIAFFAKGGRIISDGPIYTALKSLAGSIDQPVIVAGELHSQGTAERRPRVGDVASAIANNDHSNLLFTLFDLVAFNNQAPPVSYGERFKLLEGIIAKQSAPALQLIETESLLDTKPIQKLIKRWVDSGMAEGLVVRSELLGEIYKLKPSLSLDVVVVGFTTRAATLSQVRSLLLGLRRTDDAIQLIGACGNFPGESMRQELFQKLESLECSSSFRHSSSDGNLYRFVKPEVVVEINCTDLQVEGGDGQPIRRWALQYCDQGWKGLIDIPSISLIHPVMVRTRPDKKADPIDIRLAQLNEYLPNHNLEPSADPRQLPASEVIRRQVWSKAGKSGLAVRKLLVWSSGKQNSWPGWPAWLVHFTDYSPDRQAPLDRTLRTARDQNEAMAIADALVLANIKKGWKEFIPVKDNKKTKA</sequence>
<keyword evidence="2" id="KW-0436">Ligase</keyword>
<gene>
    <name evidence="6" type="ORF">C7K08_12370</name>
</gene>
<evidence type="ECO:0000256" key="1">
    <source>
        <dbReference type="ARBA" id="ARBA00012727"/>
    </source>
</evidence>
<comment type="catalytic activity">
    <reaction evidence="3">
        <text>ATP + (deoxyribonucleotide)n-3'-hydroxyl + 5'-phospho-(deoxyribonucleotide)m = (deoxyribonucleotide)n+m + AMP + diphosphate.</text>
        <dbReference type="EC" id="6.5.1.1"/>
    </reaction>
</comment>
<evidence type="ECO:0000313" key="6">
    <source>
        <dbReference type="EMBL" id="PSI00587.1"/>
    </source>
</evidence>
<dbReference type="Pfam" id="PF01068">
    <property type="entry name" value="DNA_ligase_A_M"/>
    <property type="match status" value="1"/>
</dbReference>
<comment type="caution">
    <text evidence="6">The sequence shown here is derived from an EMBL/GenBank/DDBJ whole genome shotgun (WGS) entry which is preliminary data.</text>
</comment>
<dbReference type="GO" id="GO:0005524">
    <property type="term" value="F:ATP binding"/>
    <property type="evidence" value="ECO:0007669"/>
    <property type="project" value="InterPro"/>
</dbReference>
<dbReference type="InterPro" id="IPR012340">
    <property type="entry name" value="NA-bd_OB-fold"/>
</dbReference>
<accession>A0A2P7EBI5</accession>
<dbReference type="GO" id="GO:0006281">
    <property type="term" value="P:DNA repair"/>
    <property type="evidence" value="ECO:0007669"/>
    <property type="project" value="InterPro"/>
</dbReference>
<dbReference type="InterPro" id="IPR012309">
    <property type="entry name" value="DNA_ligase_ATP-dep_C"/>
</dbReference>
<feature type="domain" description="DNA ligase ATP-dependent C-terminal" evidence="5">
    <location>
        <begin position="223"/>
        <end position="340"/>
    </location>
</feature>
<name>A0A2P7EBI5_9SYNE</name>
<dbReference type="GO" id="GO:0006310">
    <property type="term" value="P:DNA recombination"/>
    <property type="evidence" value="ECO:0007669"/>
    <property type="project" value="InterPro"/>
</dbReference>
<evidence type="ECO:0000259" key="4">
    <source>
        <dbReference type="Pfam" id="PF01068"/>
    </source>
</evidence>
<dbReference type="InterPro" id="IPR012310">
    <property type="entry name" value="DNA_ligase_ATP-dep_cent"/>
</dbReference>
<keyword evidence="7" id="KW-1185">Reference proteome</keyword>
<feature type="domain" description="ATP-dependent DNA ligase family profile" evidence="4">
    <location>
        <begin position="28"/>
        <end position="195"/>
    </location>
</feature>
<dbReference type="AlphaFoldDB" id="A0A2P7EBI5"/>
<evidence type="ECO:0000313" key="7">
    <source>
        <dbReference type="Proteomes" id="UP000240206"/>
    </source>
</evidence>
<organism evidence="6 7">
    <name type="scientific">Synechococcus lacustris str. Tous</name>
    <dbReference type="NCBI Taxonomy" id="1910958"/>
    <lineage>
        <taxon>Bacteria</taxon>
        <taxon>Bacillati</taxon>
        <taxon>Cyanobacteriota</taxon>
        <taxon>Cyanophyceae</taxon>
        <taxon>Synechococcales</taxon>
        <taxon>Synechococcaceae</taxon>
        <taxon>Synechococcus</taxon>
    </lineage>
</organism>
<evidence type="ECO:0000256" key="2">
    <source>
        <dbReference type="ARBA" id="ARBA00022598"/>
    </source>
</evidence>
<dbReference type="Pfam" id="PF04679">
    <property type="entry name" value="DNA_ligase_A_C"/>
    <property type="match status" value="1"/>
</dbReference>
<dbReference type="EMBL" id="PXVC01000099">
    <property type="protein sequence ID" value="PSI00587.1"/>
    <property type="molecule type" value="Genomic_DNA"/>
</dbReference>
<evidence type="ECO:0000259" key="5">
    <source>
        <dbReference type="Pfam" id="PF04679"/>
    </source>
</evidence>
<dbReference type="Gene3D" id="3.30.470.30">
    <property type="entry name" value="DNA ligase/mRNA capping enzyme"/>
    <property type="match status" value="1"/>
</dbReference>
<reference evidence="7" key="1">
    <citation type="submission" date="2018-03" db="EMBL/GenBank/DDBJ databases">
        <title>Ecological and genomic features of two cosmopolitan and abundant freshwater picocyanobacteria.</title>
        <authorList>
            <person name="Cabello-Yeves P.J."/>
            <person name="Picazo A."/>
            <person name="Camacho A."/>
            <person name="Callieri C."/>
            <person name="Rosselli R."/>
            <person name="Roda-Garcia J."/>
            <person name="Coutinho F.H."/>
            <person name="Rodriguez-Valera F."/>
        </authorList>
    </citation>
    <scope>NUCLEOTIDE SEQUENCE [LARGE SCALE GENOMIC DNA]</scope>
    <source>
        <strain evidence="7">Tous</strain>
    </source>
</reference>
<dbReference type="SUPFAM" id="SSF56091">
    <property type="entry name" value="DNA ligase/mRNA capping enzyme, catalytic domain"/>
    <property type="match status" value="1"/>
</dbReference>
<dbReference type="Proteomes" id="UP000240206">
    <property type="component" value="Unassembled WGS sequence"/>
</dbReference>
<dbReference type="GO" id="GO:0003910">
    <property type="term" value="F:DNA ligase (ATP) activity"/>
    <property type="evidence" value="ECO:0007669"/>
    <property type="project" value="UniProtKB-EC"/>
</dbReference>
<protein>
    <recommendedName>
        <fullName evidence="1">DNA ligase (ATP)</fullName>
        <ecNumber evidence="1">6.5.1.1</ecNumber>
    </recommendedName>
</protein>
<dbReference type="EC" id="6.5.1.1" evidence="1"/>
<dbReference type="RefSeq" id="WP_117434651.1">
    <property type="nucleotide sequence ID" value="NZ_PXVC01000099.1"/>
</dbReference>